<name>A0A1Z5K893_FISSO</name>
<dbReference type="InterPro" id="IPR000210">
    <property type="entry name" value="BTB/POZ_dom"/>
</dbReference>
<dbReference type="InParanoid" id="A0A1Z5K893"/>
<dbReference type="PANTHER" id="PTHR11145:SF8">
    <property type="entry name" value="RE57120P"/>
    <property type="match status" value="1"/>
</dbReference>
<dbReference type="GO" id="GO:0051260">
    <property type="term" value="P:protein homooligomerization"/>
    <property type="evidence" value="ECO:0007669"/>
    <property type="project" value="InterPro"/>
</dbReference>
<evidence type="ECO:0000256" key="1">
    <source>
        <dbReference type="SAM" id="MobiDB-lite"/>
    </source>
</evidence>
<dbReference type="PANTHER" id="PTHR11145">
    <property type="entry name" value="BTB/POZ DOMAIN-CONTAINING ADAPTER FOR CUL3-MEDIATED RHOA DEGRADATION PROTEIN FAMILY MEMBER"/>
    <property type="match status" value="1"/>
</dbReference>
<evidence type="ECO:0000313" key="3">
    <source>
        <dbReference type="EMBL" id="GAX22436.1"/>
    </source>
</evidence>
<organism evidence="3 4">
    <name type="scientific">Fistulifera solaris</name>
    <name type="common">Oleaginous diatom</name>
    <dbReference type="NCBI Taxonomy" id="1519565"/>
    <lineage>
        <taxon>Eukaryota</taxon>
        <taxon>Sar</taxon>
        <taxon>Stramenopiles</taxon>
        <taxon>Ochrophyta</taxon>
        <taxon>Bacillariophyta</taxon>
        <taxon>Bacillariophyceae</taxon>
        <taxon>Bacillariophycidae</taxon>
        <taxon>Naviculales</taxon>
        <taxon>Naviculaceae</taxon>
        <taxon>Fistulifera</taxon>
    </lineage>
</organism>
<dbReference type="Gene3D" id="3.30.710.10">
    <property type="entry name" value="Potassium Channel Kv1.1, Chain A"/>
    <property type="match status" value="1"/>
</dbReference>
<keyword evidence="4" id="KW-1185">Reference proteome</keyword>
<dbReference type="SUPFAM" id="SSF54695">
    <property type="entry name" value="POZ domain"/>
    <property type="match status" value="1"/>
</dbReference>
<gene>
    <name evidence="3" type="ORF">FisN_14Hu050</name>
</gene>
<feature type="domain" description="BTB" evidence="2">
    <location>
        <begin position="39"/>
        <end position="136"/>
    </location>
</feature>
<dbReference type="OrthoDB" id="45549at2759"/>
<comment type="caution">
    <text evidence="3">The sequence shown here is derived from an EMBL/GenBank/DDBJ whole genome shotgun (WGS) entry which is preliminary data.</text>
</comment>
<dbReference type="Proteomes" id="UP000198406">
    <property type="component" value="Unassembled WGS sequence"/>
</dbReference>
<proteinExistence type="predicted"/>
<sequence length="146" mass="16657">MARRKNKSIAKRAAKKNGNSPPQTSQREGGSPQGDEQKPTVRLNVGGMRYEVARDTLMFYEDSMLASLVSGRWKEGNGEDEIFIDRDGRRFGFLLNYLRSDRVYLSESSDQAALEDEFEYFGIDADMSKGFIEERLCVCERAHSRD</sequence>
<dbReference type="CDD" id="cd18316">
    <property type="entry name" value="BTB_POZ_KCTD-like"/>
    <property type="match status" value="1"/>
</dbReference>
<protein>
    <recommendedName>
        <fullName evidence="2">BTB domain-containing protein</fullName>
    </recommendedName>
</protein>
<evidence type="ECO:0000259" key="2">
    <source>
        <dbReference type="SMART" id="SM00225"/>
    </source>
</evidence>
<dbReference type="Pfam" id="PF02214">
    <property type="entry name" value="BTB_2"/>
    <property type="match status" value="1"/>
</dbReference>
<dbReference type="InterPro" id="IPR011333">
    <property type="entry name" value="SKP1/BTB/POZ_sf"/>
</dbReference>
<feature type="region of interest" description="Disordered" evidence="1">
    <location>
        <begin position="1"/>
        <end position="43"/>
    </location>
</feature>
<dbReference type="InterPro" id="IPR003131">
    <property type="entry name" value="T1-type_BTB"/>
</dbReference>
<evidence type="ECO:0000313" key="4">
    <source>
        <dbReference type="Proteomes" id="UP000198406"/>
    </source>
</evidence>
<feature type="compositionally biased region" description="Polar residues" evidence="1">
    <location>
        <begin position="17"/>
        <end position="28"/>
    </location>
</feature>
<dbReference type="SMART" id="SM00225">
    <property type="entry name" value="BTB"/>
    <property type="match status" value="1"/>
</dbReference>
<reference evidence="3 4" key="1">
    <citation type="journal article" date="2015" name="Plant Cell">
        <title>Oil accumulation by the oleaginous diatom Fistulifera solaris as revealed by the genome and transcriptome.</title>
        <authorList>
            <person name="Tanaka T."/>
            <person name="Maeda Y."/>
            <person name="Veluchamy A."/>
            <person name="Tanaka M."/>
            <person name="Abida H."/>
            <person name="Marechal E."/>
            <person name="Bowler C."/>
            <person name="Muto M."/>
            <person name="Sunaga Y."/>
            <person name="Tanaka M."/>
            <person name="Yoshino T."/>
            <person name="Taniguchi T."/>
            <person name="Fukuda Y."/>
            <person name="Nemoto M."/>
            <person name="Matsumoto M."/>
            <person name="Wong P.S."/>
            <person name="Aburatani S."/>
            <person name="Fujibuchi W."/>
        </authorList>
    </citation>
    <scope>NUCLEOTIDE SEQUENCE [LARGE SCALE GENOMIC DNA]</scope>
    <source>
        <strain evidence="3 4">JPCC DA0580</strain>
    </source>
</reference>
<accession>A0A1Z5K893</accession>
<dbReference type="AlphaFoldDB" id="A0A1Z5K893"/>
<feature type="compositionally biased region" description="Basic residues" evidence="1">
    <location>
        <begin position="1"/>
        <end position="15"/>
    </location>
</feature>
<dbReference type="EMBL" id="BDSP01000184">
    <property type="protein sequence ID" value="GAX22436.1"/>
    <property type="molecule type" value="Genomic_DNA"/>
</dbReference>
<dbReference type="InterPro" id="IPR045068">
    <property type="entry name" value="BACURD1-3"/>
</dbReference>